<comment type="caution">
    <text evidence="2">The sequence shown here is derived from an EMBL/GenBank/DDBJ whole genome shotgun (WGS) entry which is preliminary data.</text>
</comment>
<dbReference type="OrthoDB" id="6900024at2"/>
<keyword evidence="1" id="KW-0175">Coiled coil</keyword>
<feature type="coiled-coil region" evidence="1">
    <location>
        <begin position="124"/>
        <end position="158"/>
    </location>
</feature>
<accession>A0A4R6TZ06</accession>
<organism evidence="2 3">
    <name type="scientific">Thiopseudomonas denitrificans</name>
    <dbReference type="NCBI Taxonomy" id="1501432"/>
    <lineage>
        <taxon>Bacteria</taxon>
        <taxon>Pseudomonadati</taxon>
        <taxon>Pseudomonadota</taxon>
        <taxon>Gammaproteobacteria</taxon>
        <taxon>Pseudomonadales</taxon>
        <taxon>Pseudomonadaceae</taxon>
        <taxon>Thiopseudomonas</taxon>
    </lineage>
</organism>
<dbReference type="Proteomes" id="UP000294575">
    <property type="component" value="Unassembled WGS sequence"/>
</dbReference>
<gene>
    <name evidence="2" type="ORF">DFQ45_10768</name>
</gene>
<reference evidence="2 3" key="1">
    <citation type="submission" date="2019-03" db="EMBL/GenBank/DDBJ databases">
        <title>Genomic Encyclopedia of Type Strains, Phase IV (KMG-IV): sequencing the most valuable type-strain genomes for metagenomic binning, comparative biology and taxonomic classification.</title>
        <authorList>
            <person name="Goeker M."/>
        </authorList>
    </citation>
    <scope>NUCLEOTIDE SEQUENCE [LARGE SCALE GENOMIC DNA]</scope>
    <source>
        <strain evidence="2 3">DSM 28679</strain>
    </source>
</reference>
<proteinExistence type="predicted"/>
<protein>
    <submittedName>
        <fullName evidence="2">Uncharacterized protein</fullName>
    </submittedName>
</protein>
<sequence>MKAITDEELARLKGEAARGEPNADWRKAFAHRTVFDLDHVAMILSGGTPCSVGGDTKGSVKDCDTWMSRLKNDIHELLAPSGLHSNWHFHQVSHAKVREWCKRNGIEWPIPPSPWGDTCGEAKAAAADSETEQLRKHIAKLEAQVEQQAQRITEFEAEAERTIATGGLMFPYATPELLAMQEAALKHWAGYNAETDRKPLQKEIGLELTEALALNGSSGQPSRQAAVLASAIQPEKYRG</sequence>
<dbReference type="AlphaFoldDB" id="A0A4R6TZ06"/>
<dbReference type="RefSeq" id="WP_101495693.1">
    <property type="nucleotide sequence ID" value="NZ_LNJZ01000002.1"/>
</dbReference>
<dbReference type="EMBL" id="SNYK01000007">
    <property type="protein sequence ID" value="TDQ37563.1"/>
    <property type="molecule type" value="Genomic_DNA"/>
</dbReference>
<keyword evidence="3" id="KW-1185">Reference proteome</keyword>
<evidence type="ECO:0000313" key="2">
    <source>
        <dbReference type="EMBL" id="TDQ37563.1"/>
    </source>
</evidence>
<name>A0A4R6TZ06_9GAMM</name>
<evidence type="ECO:0000256" key="1">
    <source>
        <dbReference type="SAM" id="Coils"/>
    </source>
</evidence>
<evidence type="ECO:0000313" key="3">
    <source>
        <dbReference type="Proteomes" id="UP000294575"/>
    </source>
</evidence>